<dbReference type="InterPro" id="IPR009367">
    <property type="entry name" value="Elm1-like"/>
</dbReference>
<comment type="caution">
    <text evidence="1">The sequence shown here is derived from an EMBL/GenBank/DDBJ whole genome shotgun (WGS) entry which is preliminary data.</text>
</comment>
<evidence type="ECO:0000313" key="1">
    <source>
        <dbReference type="EMBL" id="HEB97230.1"/>
    </source>
</evidence>
<reference evidence="1" key="1">
    <citation type="journal article" date="2020" name="mSystems">
        <title>Genome- and Community-Level Interaction Insights into Carbon Utilization and Element Cycling Functions of Hydrothermarchaeota in Hydrothermal Sediment.</title>
        <authorList>
            <person name="Zhou Z."/>
            <person name="Liu Y."/>
            <person name="Xu W."/>
            <person name="Pan J."/>
            <person name="Luo Z.H."/>
            <person name="Li M."/>
        </authorList>
    </citation>
    <scope>NUCLEOTIDE SEQUENCE [LARGE SCALE GENOMIC DNA]</scope>
    <source>
        <strain evidence="1">HyVt-443</strain>
    </source>
</reference>
<dbReference type="EMBL" id="DRKP01000156">
    <property type="protein sequence ID" value="HEB97230.1"/>
    <property type="molecule type" value="Genomic_DNA"/>
</dbReference>
<dbReference type="Pfam" id="PF06258">
    <property type="entry name" value="Mito_fiss_Elm1"/>
    <property type="match status" value="1"/>
</dbReference>
<organism evidence="1">
    <name type="scientific">Sedimenticola thiotaurini</name>
    <dbReference type="NCBI Taxonomy" id="1543721"/>
    <lineage>
        <taxon>Bacteria</taxon>
        <taxon>Pseudomonadati</taxon>
        <taxon>Pseudomonadota</taxon>
        <taxon>Gammaproteobacteria</taxon>
        <taxon>Chromatiales</taxon>
        <taxon>Sedimenticolaceae</taxon>
        <taxon>Sedimenticola</taxon>
    </lineage>
</organism>
<accession>A0A831RQA3</accession>
<proteinExistence type="predicted"/>
<sequence>MVVWRLTDGKPGHESQSRGLVQALARQRPLQCHDIPVAGGAALPDLLRRRFPAGAGLPAPDLLIGAGHATHLPLLAARRARGGRSVVLMRPSLPAALFDLCLIPEHDRPRPRDNVLTTRGVLNDLTGDGPHHADRALVLVGGPSRHHRWDQEGLLQRLARLFAARPGIRFTVTTSRRTPPAFIPALERLSAPNCRVVPLDRTGPGWVARHLGESAEAWVTGDSVSMLYEALTAGCRVGLLPLPASGDDRITRGVAQLLAEGWVGSFDQALAGDGLPPARSGFNEARRCADSILQRWPRL</sequence>
<dbReference type="Proteomes" id="UP000886251">
    <property type="component" value="Unassembled WGS sequence"/>
</dbReference>
<gene>
    <name evidence="1" type="ORF">ENI96_12485</name>
</gene>
<name>A0A831RQA3_9GAMM</name>
<dbReference type="AlphaFoldDB" id="A0A831RQA3"/>
<protein>
    <submittedName>
        <fullName evidence="1">Nucleoside-diphosphate sugar epimerase</fullName>
    </submittedName>
</protein>